<keyword evidence="7 20" id="KW-0812">Transmembrane</keyword>
<evidence type="ECO:0000256" key="7">
    <source>
        <dbReference type="ARBA" id="ARBA00022692"/>
    </source>
</evidence>
<evidence type="ECO:0000256" key="15">
    <source>
        <dbReference type="ARBA" id="ARBA00060509"/>
    </source>
</evidence>
<evidence type="ECO:0000256" key="21">
    <source>
        <dbReference type="SAM" id="SignalP"/>
    </source>
</evidence>
<dbReference type="InterPro" id="IPR000742">
    <property type="entry name" value="EGF"/>
</dbReference>
<feature type="non-terminal residue" evidence="24">
    <location>
        <position position="1"/>
    </location>
</feature>
<evidence type="ECO:0000256" key="13">
    <source>
        <dbReference type="ARBA" id="ARBA00023180"/>
    </source>
</evidence>
<keyword evidence="13" id="KW-0325">Glycoprotein</keyword>
<keyword evidence="25" id="KW-1185">Reference proteome</keyword>
<dbReference type="PANTHER" id="PTHR12199">
    <property type="entry name" value="INTERPHOTORECEPTOR MATRIX PROTEOGLYCAN"/>
    <property type="match status" value="1"/>
</dbReference>
<evidence type="ECO:0000256" key="1">
    <source>
        <dbReference type="ARBA" id="ARBA00004451"/>
    </source>
</evidence>
<keyword evidence="11 20" id="KW-0472">Membrane</keyword>
<feature type="region of interest" description="Disordered" evidence="19">
    <location>
        <begin position="423"/>
        <end position="467"/>
    </location>
</feature>
<organism evidence="24 25">
    <name type="scientific">Formicarius rufipectus</name>
    <dbReference type="NCBI Taxonomy" id="1118560"/>
    <lineage>
        <taxon>Eukaryota</taxon>
        <taxon>Metazoa</taxon>
        <taxon>Chordata</taxon>
        <taxon>Craniata</taxon>
        <taxon>Vertebrata</taxon>
        <taxon>Euteleostomi</taxon>
        <taxon>Archelosauria</taxon>
        <taxon>Archosauria</taxon>
        <taxon>Dinosauria</taxon>
        <taxon>Saurischia</taxon>
        <taxon>Theropoda</taxon>
        <taxon>Coelurosauria</taxon>
        <taxon>Aves</taxon>
        <taxon>Neognathae</taxon>
        <taxon>Neoaves</taxon>
        <taxon>Telluraves</taxon>
        <taxon>Australaves</taxon>
        <taxon>Passeriformes</taxon>
        <taxon>Formicariidae</taxon>
        <taxon>Formicarius</taxon>
    </lineage>
</organism>
<evidence type="ECO:0000256" key="6">
    <source>
        <dbReference type="ARBA" id="ARBA00022674"/>
    </source>
</evidence>
<feature type="non-terminal residue" evidence="24">
    <location>
        <position position="1393"/>
    </location>
</feature>
<dbReference type="InterPro" id="IPR000082">
    <property type="entry name" value="SEA_dom"/>
</dbReference>
<evidence type="ECO:0000256" key="11">
    <source>
        <dbReference type="ARBA" id="ARBA00023136"/>
    </source>
</evidence>
<dbReference type="InterPro" id="IPR039861">
    <property type="entry name" value="IMPG"/>
</dbReference>
<comment type="caution">
    <text evidence="24">The sequence shown here is derived from an EMBL/GenBank/DDBJ whole genome shotgun (WGS) entry which is preliminary data.</text>
</comment>
<evidence type="ECO:0000256" key="10">
    <source>
        <dbReference type="ARBA" id="ARBA00022989"/>
    </source>
</evidence>
<dbReference type="FunFam" id="3.30.70.960:FF:000002">
    <property type="entry name" value="Interphotoreceptor matrix proteoglycan 2"/>
    <property type="match status" value="1"/>
</dbReference>
<protein>
    <recommendedName>
        <fullName evidence="16">Interphotoreceptor matrix proteoglycan 2</fullName>
    </recommendedName>
    <alternativeName>
        <fullName evidence="17">Sialoprotein associated with cones and rods proteoglycan</fullName>
    </alternativeName>
</protein>
<feature type="compositionally biased region" description="Polar residues" evidence="19">
    <location>
        <begin position="585"/>
        <end position="595"/>
    </location>
</feature>
<keyword evidence="9" id="KW-0677">Repeat</keyword>
<sequence>MFGFMWKIFLCLPGMINADLQVVAATGGGQSKGVSPTPQLSDWQLANPSLPPELEKPSGIMEAEQFNRHLLLRKKRSILFPSGVKICPDESVEQAIANHLKYFRLRVCQETVWEVFKTFWDRLPEREEYNTWMSLCEEGMISIFEMGMNFSQSEEHRSLIVKKLIILSQHVQLQFLILILFLSGCSGTPTPASDADVTTLRDAAANVPPPHEISVESPAGGTIQEIDGVDTTINNEIKKQDEKLVRPVTEQMIEFNILIIGEKYSEELKDPATVEHQLLSERFISEIKSVFEGLPGYKNIHVLDYSGVEAHYAVTFDGKAISNATWDLINLHSNKVEDNSFMGIEDNPTVVYTISDFRDYIAEILQKNALLENTSLSLDPNSLQLTNVKEILHPTSEDPTWITEHPVVLQRPEFDDSTFLAERPSADESTVSNALPFDYTKPDSTSDSEQFSDNEIQPRPEYTDSEAGLAPEAPLFSEADVTSLPDGLNLEDESQSLHSVPTPGLEHDSDDSLEWFSAPSSFDVIGDTGLSEDLLPSSPSHLVPEESPSTDDYEVPLLSAPTVASSSVIETDIKETVSAEKEEVTQGSPEGSDSADSMEENLFPLEVPPMEDETDLFLGDRIIYDDGSGSAFDGSGKEMESSIWPWEEATLEPVFYPGPDSWLEDGNESLLIETEDIPEGMILDYILNSGNKIDYDPSKDESEGIVNIKDFLDESEIFVFPETTTPPVPLLQTEEPSSVEPSTQTETLDMYDSSFVKPSLVLEPSVDHSPVDMPTGEVPVSPQYTDLSVEDHLLTSTGTIGVEQPEEFSVDQNIISEETEHPKEDRRMVELYTVKQSDAMEAATVGHLDISSSETVLTAGSSMVKPDASTEEQQDLDSLLAGQDTTSMAVRKPDDAWPTDRTLDTSLDQTVQLATPAAAQVSTAAPSVIDQTTALEDFTGLGLTDHVSLSFSTAVSYETVRVTTSTIELPSHLPPLGSTTSLPASTKLGDETTRALDVSVNQDDMSTVYFSPERTEEGRRMTESHMELTTRVQSTEMASVAWATHETHYSSTVPSRALVVFFSLRVTNMMFSEDLFNKNSPEYKALEQRFLELLVPYLQSNLTGFQNLEILNFRNGSIVVNSRMKFAKPVPRNVTNAVYMILEDFCNTAYHTMNLAIDKYSLDVESGEQADPCKFQACNEFSECLVNRWSGEAECVCNPGYLSIDGLPCNSICDLQPNFCLNDGKCDISPGQGAICRCRVGENWWYRGEHCEEYVSEPLVVGIAIASVAGFLLVASAVIFFLARTLRDQYTKSDTGDSQGQGDSLSSIENAVKYNPMYESDTTGYSHYYRRYPQLTSYSSTSAETSTDYSSEEIRHIYENSELTKEEIQDRIRIIELYAKDRQFAEFVRQHQM</sequence>
<dbReference type="SMART" id="SM00200">
    <property type="entry name" value="SEA"/>
    <property type="match status" value="2"/>
</dbReference>
<evidence type="ECO:0000256" key="8">
    <source>
        <dbReference type="ARBA" id="ARBA00022729"/>
    </source>
</evidence>
<dbReference type="PROSITE" id="PS50024">
    <property type="entry name" value="SEA"/>
    <property type="match status" value="2"/>
</dbReference>
<evidence type="ECO:0000256" key="17">
    <source>
        <dbReference type="ARBA" id="ARBA00080162"/>
    </source>
</evidence>
<dbReference type="OrthoDB" id="8960773at2759"/>
<evidence type="ECO:0000256" key="2">
    <source>
        <dbReference type="ARBA" id="ARBA00004593"/>
    </source>
</evidence>
<keyword evidence="5 18" id="KW-0245">EGF-like domain</keyword>
<evidence type="ECO:0000259" key="23">
    <source>
        <dbReference type="PROSITE" id="PS50026"/>
    </source>
</evidence>
<feature type="signal peptide" evidence="21">
    <location>
        <begin position="1"/>
        <end position="18"/>
    </location>
</feature>
<evidence type="ECO:0000256" key="16">
    <source>
        <dbReference type="ARBA" id="ARBA00074164"/>
    </source>
</evidence>
<feature type="region of interest" description="Disordered" evidence="19">
    <location>
        <begin position="528"/>
        <end position="552"/>
    </location>
</feature>
<evidence type="ECO:0000256" key="19">
    <source>
        <dbReference type="SAM" id="MobiDB-lite"/>
    </source>
</evidence>
<evidence type="ECO:0000256" key="4">
    <source>
        <dbReference type="ARBA" id="ARBA00022530"/>
    </source>
</evidence>
<name>A0A7L0N232_9PASS</name>
<keyword evidence="8 21" id="KW-0732">Signal</keyword>
<feature type="domain" description="SEA" evidence="22">
    <location>
        <begin position="249"/>
        <end position="356"/>
    </location>
</feature>
<dbReference type="SUPFAM" id="SSF82671">
    <property type="entry name" value="SEA domain"/>
    <property type="match status" value="2"/>
</dbReference>
<evidence type="ECO:0000313" key="24">
    <source>
        <dbReference type="EMBL" id="NXK86882.1"/>
    </source>
</evidence>
<dbReference type="PANTHER" id="PTHR12199:SF4">
    <property type="entry name" value="INTERPHOTORECEPTOR MATRIX PROTEOGLYCAN 2"/>
    <property type="match status" value="1"/>
</dbReference>
<evidence type="ECO:0000256" key="14">
    <source>
        <dbReference type="ARBA" id="ARBA00023273"/>
    </source>
</evidence>
<gene>
    <name evidence="24" type="primary">Impg2_0</name>
    <name evidence="24" type="ORF">FORRUF_R07826</name>
</gene>
<comment type="subcellular location">
    <subcellularLocation>
        <location evidence="15">Photoreceptor inner segment membrane</location>
        <topology evidence="15">Single-pass type I membrane protein</topology>
    </subcellularLocation>
    <subcellularLocation>
        <location evidence="1">Photoreceptor outer segment membrane</location>
        <topology evidence="1">Single-pass type I membrane protein</topology>
    </subcellularLocation>
    <subcellularLocation>
        <location evidence="2">Secreted</location>
        <location evidence="2">Extracellular space</location>
        <location evidence="2">Extracellular matrix</location>
        <location evidence="2">Interphotoreceptor matrix</location>
    </subcellularLocation>
</comment>
<reference evidence="24 25" key="1">
    <citation type="submission" date="2019-09" db="EMBL/GenBank/DDBJ databases">
        <title>Bird 10,000 Genomes (B10K) Project - Family phase.</title>
        <authorList>
            <person name="Zhang G."/>
        </authorList>
    </citation>
    <scope>NUCLEOTIDE SEQUENCE [LARGE SCALE GENOMIC DNA]</scope>
    <source>
        <strain evidence="24">B10K-DU-001-43</strain>
        <tissue evidence="24">Muscle</tissue>
    </source>
</reference>
<dbReference type="CDD" id="cd00053">
    <property type="entry name" value="EGF"/>
    <property type="match status" value="1"/>
</dbReference>
<keyword evidence="12" id="KW-1015">Disulfide bond</keyword>
<dbReference type="Pfam" id="PF01390">
    <property type="entry name" value="SEA"/>
    <property type="match status" value="2"/>
</dbReference>
<evidence type="ECO:0000259" key="22">
    <source>
        <dbReference type="PROSITE" id="PS50024"/>
    </source>
</evidence>
<feature type="domain" description="SEA" evidence="22">
    <location>
        <begin position="1056"/>
        <end position="1169"/>
    </location>
</feature>
<keyword evidence="14" id="KW-0966">Cell projection</keyword>
<dbReference type="GO" id="GO:0007601">
    <property type="term" value="P:visual perception"/>
    <property type="evidence" value="ECO:0007669"/>
    <property type="project" value="InterPro"/>
</dbReference>
<evidence type="ECO:0000256" key="5">
    <source>
        <dbReference type="ARBA" id="ARBA00022536"/>
    </source>
</evidence>
<feature type="region of interest" description="Disordered" evidence="19">
    <location>
        <begin position="483"/>
        <end position="514"/>
    </location>
</feature>
<dbReference type="PROSITE" id="PS50026">
    <property type="entry name" value="EGF_3"/>
    <property type="match status" value="1"/>
</dbReference>
<accession>A0A7L0N232</accession>
<keyword evidence="4" id="KW-0272">Extracellular matrix</keyword>
<feature type="chain" id="PRO_5029811462" description="Interphotoreceptor matrix proteoglycan 2" evidence="21">
    <location>
        <begin position="19"/>
        <end position="1393"/>
    </location>
</feature>
<dbReference type="GO" id="GO:0033165">
    <property type="term" value="C:interphotoreceptor matrix"/>
    <property type="evidence" value="ECO:0007669"/>
    <property type="project" value="UniProtKB-SubCell"/>
</dbReference>
<dbReference type="GO" id="GO:0008201">
    <property type="term" value="F:heparin binding"/>
    <property type="evidence" value="ECO:0007669"/>
    <property type="project" value="UniProtKB-KW"/>
</dbReference>
<comment type="caution">
    <text evidence="18">Lacks conserved residue(s) required for the propagation of feature annotation.</text>
</comment>
<dbReference type="Gene3D" id="3.30.70.960">
    <property type="entry name" value="SEA domain"/>
    <property type="match status" value="1"/>
</dbReference>
<evidence type="ECO:0000256" key="3">
    <source>
        <dbReference type="ARBA" id="ARBA00022525"/>
    </source>
</evidence>
<evidence type="ECO:0000256" key="12">
    <source>
        <dbReference type="ARBA" id="ARBA00023157"/>
    </source>
</evidence>
<dbReference type="Proteomes" id="UP000520463">
    <property type="component" value="Unassembled WGS sequence"/>
</dbReference>
<keyword evidence="3" id="KW-0964">Secreted</keyword>
<feature type="compositionally biased region" description="Polar residues" evidence="19">
    <location>
        <begin position="442"/>
        <end position="455"/>
    </location>
</feature>
<keyword evidence="10 20" id="KW-1133">Transmembrane helix</keyword>
<evidence type="ECO:0000256" key="18">
    <source>
        <dbReference type="PROSITE-ProRule" id="PRU00076"/>
    </source>
</evidence>
<evidence type="ECO:0000256" key="20">
    <source>
        <dbReference type="SAM" id="Phobius"/>
    </source>
</evidence>
<keyword evidence="6" id="KW-0358">Heparin-binding</keyword>
<proteinExistence type="predicted"/>
<evidence type="ECO:0000256" key="9">
    <source>
        <dbReference type="ARBA" id="ARBA00022737"/>
    </source>
</evidence>
<dbReference type="EMBL" id="VXAU01000683">
    <property type="protein sequence ID" value="NXK86882.1"/>
    <property type="molecule type" value="Genomic_DNA"/>
</dbReference>
<feature type="transmembrane region" description="Helical" evidence="20">
    <location>
        <begin position="1259"/>
        <end position="1283"/>
    </location>
</feature>
<feature type="domain" description="EGF-like" evidence="23">
    <location>
        <begin position="1210"/>
        <end position="1252"/>
    </location>
</feature>
<dbReference type="GO" id="GO:0005540">
    <property type="term" value="F:hyaluronic acid binding"/>
    <property type="evidence" value="ECO:0007669"/>
    <property type="project" value="TreeGrafter"/>
</dbReference>
<feature type="region of interest" description="Disordered" evidence="19">
    <location>
        <begin position="576"/>
        <end position="597"/>
    </location>
</feature>
<evidence type="ECO:0000313" key="25">
    <source>
        <dbReference type="Proteomes" id="UP000520463"/>
    </source>
</evidence>
<dbReference type="InterPro" id="IPR036364">
    <property type="entry name" value="SEA_dom_sf"/>
</dbReference>